<proteinExistence type="inferred from homology"/>
<gene>
    <name evidence="10" type="ORF">BDV98DRAFT_603692</name>
</gene>
<dbReference type="InterPro" id="IPR045175">
    <property type="entry name" value="M28_fam"/>
</dbReference>
<keyword evidence="6 7" id="KW-0862">Zinc</keyword>
<feature type="signal peptide" evidence="7">
    <location>
        <begin position="1"/>
        <end position="16"/>
    </location>
</feature>
<accession>A0A5C3QKM7</accession>
<dbReference type="GO" id="GO:0046872">
    <property type="term" value="F:metal ion binding"/>
    <property type="evidence" value="ECO:0007669"/>
    <property type="project" value="UniProtKB-KW"/>
</dbReference>
<sequence length="473" mass="49356">MLTITAALSLALAVAAAPSAVEKSTLSPDAFSSALSVDGIMSHLQAFAGFAAAGVNRAHGTSGYNASADYVAKVAEQAGLKVSRQSVLEELGQVTIGQLTVNGVVYESPTVVLDAYTNATEVGGSAGELVSLPGSGCEQEDFAGTDGKVVLVMLGECDDNAKVFNSMQAKNLAIILYGDVAPAANPYVEVPGRFVVPVVLHTGISTAQELLGQIENGTVDALVNVQIESVMVPGDNVVAQTSWGSQEKVIMFGAHLDSVQAGPGINDNGSGSATLLEMVKQLANFNHAEYAIRFGWWAAEERGLHGSKQYVQQLSESERDQIAAYINLDMTGSPNYKLGVQDNSNSAGQNPPWISVPAGSVAIERILQEAFRSDGQNSVPTPVSSASDHASFMAMGIPSGYLESGAGARKTALEAELFGGVAGERYDSCYHQLCDNMNNVSPDALIHNARAAGRAMAILANDISAIEEEQRSG</sequence>
<evidence type="ECO:0000256" key="7">
    <source>
        <dbReference type="RuleBase" id="RU361240"/>
    </source>
</evidence>
<dbReference type="SUPFAM" id="SSF52025">
    <property type="entry name" value="PA domain"/>
    <property type="match status" value="1"/>
</dbReference>
<evidence type="ECO:0000256" key="1">
    <source>
        <dbReference type="ARBA" id="ARBA00001947"/>
    </source>
</evidence>
<dbReference type="PANTHER" id="PTHR12147:SF26">
    <property type="entry name" value="PEPTIDASE M28 DOMAIN-CONTAINING PROTEIN"/>
    <property type="match status" value="1"/>
</dbReference>
<dbReference type="GO" id="GO:0006508">
    <property type="term" value="P:proteolysis"/>
    <property type="evidence" value="ECO:0007669"/>
    <property type="project" value="UniProtKB-KW"/>
</dbReference>
<evidence type="ECO:0000259" key="9">
    <source>
        <dbReference type="Pfam" id="PF04389"/>
    </source>
</evidence>
<comment type="similarity">
    <text evidence="2">Belongs to the peptidase M28 family. M28B subfamily.</text>
</comment>
<feature type="domain" description="Peptidase M28" evidence="9">
    <location>
        <begin position="236"/>
        <end position="452"/>
    </location>
</feature>
<dbReference type="InterPro" id="IPR046450">
    <property type="entry name" value="PA_dom_sf"/>
</dbReference>
<dbReference type="PANTHER" id="PTHR12147">
    <property type="entry name" value="METALLOPEPTIDASE M28 FAMILY MEMBER"/>
    <property type="match status" value="1"/>
</dbReference>
<dbReference type="OrthoDB" id="10013407at2759"/>
<evidence type="ECO:0000256" key="4">
    <source>
        <dbReference type="ARBA" id="ARBA00022723"/>
    </source>
</evidence>
<dbReference type="Pfam" id="PF04389">
    <property type="entry name" value="Peptidase_M28"/>
    <property type="match status" value="1"/>
</dbReference>
<evidence type="ECO:0000313" key="10">
    <source>
        <dbReference type="EMBL" id="TFL02496.1"/>
    </source>
</evidence>
<organism evidence="10 11">
    <name type="scientific">Pterulicium gracile</name>
    <dbReference type="NCBI Taxonomy" id="1884261"/>
    <lineage>
        <taxon>Eukaryota</taxon>
        <taxon>Fungi</taxon>
        <taxon>Dikarya</taxon>
        <taxon>Basidiomycota</taxon>
        <taxon>Agaricomycotina</taxon>
        <taxon>Agaricomycetes</taxon>
        <taxon>Agaricomycetidae</taxon>
        <taxon>Agaricales</taxon>
        <taxon>Pleurotineae</taxon>
        <taxon>Pterulaceae</taxon>
        <taxon>Pterulicium</taxon>
    </lineage>
</organism>
<feature type="chain" id="PRO_5023144647" description="Peptide hydrolase" evidence="7">
    <location>
        <begin position="17"/>
        <end position="473"/>
    </location>
</feature>
<dbReference type="Pfam" id="PF02225">
    <property type="entry name" value="PA"/>
    <property type="match status" value="1"/>
</dbReference>
<keyword evidence="4 7" id="KW-0479">Metal-binding</keyword>
<dbReference type="EMBL" id="ML178822">
    <property type="protein sequence ID" value="TFL02496.1"/>
    <property type="molecule type" value="Genomic_DNA"/>
</dbReference>
<evidence type="ECO:0000259" key="8">
    <source>
        <dbReference type="Pfam" id="PF02225"/>
    </source>
</evidence>
<dbReference type="Gene3D" id="3.40.630.10">
    <property type="entry name" value="Zn peptidases"/>
    <property type="match status" value="1"/>
</dbReference>
<dbReference type="Gene3D" id="3.50.30.30">
    <property type="match status" value="1"/>
</dbReference>
<dbReference type="InterPro" id="IPR007484">
    <property type="entry name" value="Peptidase_M28"/>
</dbReference>
<evidence type="ECO:0000256" key="5">
    <source>
        <dbReference type="ARBA" id="ARBA00022801"/>
    </source>
</evidence>
<dbReference type="SUPFAM" id="SSF53187">
    <property type="entry name" value="Zn-dependent exopeptidases"/>
    <property type="match status" value="1"/>
</dbReference>
<protein>
    <recommendedName>
        <fullName evidence="7">Peptide hydrolase</fullName>
        <ecNumber evidence="7">3.4.-.-</ecNumber>
    </recommendedName>
</protein>
<dbReference type="InterPro" id="IPR003137">
    <property type="entry name" value="PA_domain"/>
</dbReference>
<dbReference type="Proteomes" id="UP000305067">
    <property type="component" value="Unassembled WGS sequence"/>
</dbReference>
<dbReference type="STRING" id="1884261.A0A5C3QKM7"/>
<evidence type="ECO:0000313" key="11">
    <source>
        <dbReference type="Proteomes" id="UP000305067"/>
    </source>
</evidence>
<keyword evidence="3 7" id="KW-0645">Protease</keyword>
<name>A0A5C3QKM7_9AGAR</name>
<dbReference type="GO" id="GO:0008235">
    <property type="term" value="F:metalloexopeptidase activity"/>
    <property type="evidence" value="ECO:0007669"/>
    <property type="project" value="InterPro"/>
</dbReference>
<evidence type="ECO:0000256" key="6">
    <source>
        <dbReference type="ARBA" id="ARBA00022833"/>
    </source>
</evidence>
<keyword evidence="5 7" id="KW-0378">Hydrolase</keyword>
<keyword evidence="7" id="KW-0732">Signal</keyword>
<reference evidence="10 11" key="1">
    <citation type="journal article" date="2019" name="Nat. Ecol. Evol.">
        <title>Megaphylogeny resolves global patterns of mushroom evolution.</title>
        <authorList>
            <person name="Varga T."/>
            <person name="Krizsan K."/>
            <person name="Foldi C."/>
            <person name="Dima B."/>
            <person name="Sanchez-Garcia M."/>
            <person name="Sanchez-Ramirez S."/>
            <person name="Szollosi G.J."/>
            <person name="Szarkandi J.G."/>
            <person name="Papp V."/>
            <person name="Albert L."/>
            <person name="Andreopoulos W."/>
            <person name="Angelini C."/>
            <person name="Antonin V."/>
            <person name="Barry K.W."/>
            <person name="Bougher N.L."/>
            <person name="Buchanan P."/>
            <person name="Buyck B."/>
            <person name="Bense V."/>
            <person name="Catcheside P."/>
            <person name="Chovatia M."/>
            <person name="Cooper J."/>
            <person name="Damon W."/>
            <person name="Desjardin D."/>
            <person name="Finy P."/>
            <person name="Geml J."/>
            <person name="Haridas S."/>
            <person name="Hughes K."/>
            <person name="Justo A."/>
            <person name="Karasinski D."/>
            <person name="Kautmanova I."/>
            <person name="Kiss B."/>
            <person name="Kocsube S."/>
            <person name="Kotiranta H."/>
            <person name="LaButti K.M."/>
            <person name="Lechner B.E."/>
            <person name="Liimatainen K."/>
            <person name="Lipzen A."/>
            <person name="Lukacs Z."/>
            <person name="Mihaltcheva S."/>
            <person name="Morgado L.N."/>
            <person name="Niskanen T."/>
            <person name="Noordeloos M.E."/>
            <person name="Ohm R.A."/>
            <person name="Ortiz-Santana B."/>
            <person name="Ovrebo C."/>
            <person name="Racz N."/>
            <person name="Riley R."/>
            <person name="Savchenko A."/>
            <person name="Shiryaev A."/>
            <person name="Soop K."/>
            <person name="Spirin V."/>
            <person name="Szebenyi C."/>
            <person name="Tomsovsky M."/>
            <person name="Tulloss R.E."/>
            <person name="Uehling J."/>
            <person name="Grigoriev I.V."/>
            <person name="Vagvolgyi C."/>
            <person name="Papp T."/>
            <person name="Martin F.M."/>
            <person name="Miettinen O."/>
            <person name="Hibbett D.S."/>
            <person name="Nagy L.G."/>
        </authorList>
    </citation>
    <scope>NUCLEOTIDE SEQUENCE [LARGE SCALE GENOMIC DNA]</scope>
    <source>
        <strain evidence="10 11">CBS 309.79</strain>
    </source>
</reference>
<evidence type="ECO:0000256" key="3">
    <source>
        <dbReference type="ARBA" id="ARBA00022670"/>
    </source>
</evidence>
<dbReference type="EC" id="3.4.-.-" evidence="7"/>
<feature type="domain" description="PA" evidence="8">
    <location>
        <begin position="127"/>
        <end position="200"/>
    </location>
</feature>
<dbReference type="AlphaFoldDB" id="A0A5C3QKM7"/>
<comment type="cofactor">
    <cofactor evidence="1">
        <name>Zn(2+)</name>
        <dbReference type="ChEBI" id="CHEBI:29105"/>
    </cofactor>
</comment>
<keyword evidence="11" id="KW-1185">Reference proteome</keyword>
<evidence type="ECO:0000256" key="2">
    <source>
        <dbReference type="ARBA" id="ARBA00005634"/>
    </source>
</evidence>